<accession>A0A7G9QXP8</accession>
<evidence type="ECO:0000313" key="2">
    <source>
        <dbReference type="EMBL" id="QNN48123.1"/>
    </source>
</evidence>
<dbReference type="EMBL" id="CP060711">
    <property type="protein sequence ID" value="QNN48123.1"/>
    <property type="molecule type" value="Genomic_DNA"/>
</dbReference>
<dbReference type="Proteomes" id="UP000515977">
    <property type="component" value="Chromosome"/>
</dbReference>
<proteinExistence type="predicted"/>
<evidence type="ECO:0000313" key="3">
    <source>
        <dbReference type="Proteomes" id="UP000515977"/>
    </source>
</evidence>
<feature type="domain" description="DUF7709" evidence="1">
    <location>
        <begin position="8"/>
        <end position="98"/>
    </location>
</feature>
<dbReference type="InterPro" id="IPR056126">
    <property type="entry name" value="DUF7709"/>
</dbReference>
<organism evidence="2 3">
    <name type="scientific">Thermomonas brevis</name>
    <dbReference type="NCBI Taxonomy" id="215691"/>
    <lineage>
        <taxon>Bacteria</taxon>
        <taxon>Pseudomonadati</taxon>
        <taxon>Pseudomonadota</taxon>
        <taxon>Gammaproteobacteria</taxon>
        <taxon>Lysobacterales</taxon>
        <taxon>Lysobacteraceae</taxon>
        <taxon>Thermomonas</taxon>
    </lineage>
</organism>
<dbReference type="AlphaFoldDB" id="A0A7G9QXP8"/>
<dbReference type="KEGG" id="tbv:H9L17_05485"/>
<keyword evidence="3" id="KW-1185">Reference proteome</keyword>
<sequence length="107" mass="11753">MPADDAARLAEINHKIVSEGEMLPSVLLKDGSRVQTGTVAAMLHNIGLYNAGERGEVERELALSIPTLFKVGLFELFAPDDWIRGSNPGRRFVREQAKVHLANRTGD</sequence>
<evidence type="ECO:0000259" key="1">
    <source>
        <dbReference type="Pfam" id="PF24813"/>
    </source>
</evidence>
<reference evidence="2 3" key="1">
    <citation type="submission" date="2020-08" db="EMBL/GenBank/DDBJ databases">
        <title>Genome sequence of Thermomonas brevis KACC 16975T.</title>
        <authorList>
            <person name="Hyun D.-W."/>
            <person name="Bae J.-W."/>
        </authorList>
    </citation>
    <scope>NUCLEOTIDE SEQUENCE [LARGE SCALE GENOMIC DNA]</scope>
    <source>
        <strain evidence="2 3">KACC 16975</strain>
    </source>
</reference>
<protein>
    <recommendedName>
        <fullName evidence="1">DUF7709 domain-containing protein</fullName>
    </recommendedName>
</protein>
<gene>
    <name evidence="2" type="ORF">H9L17_05485</name>
</gene>
<dbReference type="Pfam" id="PF24813">
    <property type="entry name" value="DUF7709"/>
    <property type="match status" value="1"/>
</dbReference>
<name>A0A7G9QXP8_9GAMM</name>